<evidence type="ECO:0000313" key="2">
    <source>
        <dbReference type="Proteomes" id="UP000308652"/>
    </source>
</evidence>
<dbReference type="AlphaFoldDB" id="A0A5C3M6P7"/>
<dbReference type="OrthoDB" id="3233180at2759"/>
<dbReference type="STRING" id="68775.A0A5C3M6P7"/>
<protein>
    <submittedName>
        <fullName evidence="1">Uncharacterized protein</fullName>
    </submittedName>
</protein>
<proteinExistence type="predicted"/>
<organism evidence="1 2">
    <name type="scientific">Crucibulum laeve</name>
    <dbReference type="NCBI Taxonomy" id="68775"/>
    <lineage>
        <taxon>Eukaryota</taxon>
        <taxon>Fungi</taxon>
        <taxon>Dikarya</taxon>
        <taxon>Basidiomycota</taxon>
        <taxon>Agaricomycotina</taxon>
        <taxon>Agaricomycetes</taxon>
        <taxon>Agaricomycetidae</taxon>
        <taxon>Agaricales</taxon>
        <taxon>Agaricineae</taxon>
        <taxon>Nidulariaceae</taxon>
        <taxon>Crucibulum</taxon>
    </lineage>
</organism>
<name>A0A5C3M6P7_9AGAR</name>
<keyword evidence="2" id="KW-1185">Reference proteome</keyword>
<dbReference type="Proteomes" id="UP000308652">
    <property type="component" value="Unassembled WGS sequence"/>
</dbReference>
<accession>A0A5C3M6P7</accession>
<gene>
    <name evidence="1" type="ORF">BDQ12DRAFT_419089</name>
</gene>
<evidence type="ECO:0000313" key="1">
    <source>
        <dbReference type="EMBL" id="TFK41022.1"/>
    </source>
</evidence>
<reference evidence="1 2" key="1">
    <citation type="journal article" date="2019" name="Nat. Ecol. Evol.">
        <title>Megaphylogeny resolves global patterns of mushroom evolution.</title>
        <authorList>
            <person name="Varga T."/>
            <person name="Krizsan K."/>
            <person name="Foldi C."/>
            <person name="Dima B."/>
            <person name="Sanchez-Garcia M."/>
            <person name="Sanchez-Ramirez S."/>
            <person name="Szollosi G.J."/>
            <person name="Szarkandi J.G."/>
            <person name="Papp V."/>
            <person name="Albert L."/>
            <person name="Andreopoulos W."/>
            <person name="Angelini C."/>
            <person name="Antonin V."/>
            <person name="Barry K.W."/>
            <person name="Bougher N.L."/>
            <person name="Buchanan P."/>
            <person name="Buyck B."/>
            <person name="Bense V."/>
            <person name="Catcheside P."/>
            <person name="Chovatia M."/>
            <person name="Cooper J."/>
            <person name="Damon W."/>
            <person name="Desjardin D."/>
            <person name="Finy P."/>
            <person name="Geml J."/>
            <person name="Haridas S."/>
            <person name="Hughes K."/>
            <person name="Justo A."/>
            <person name="Karasinski D."/>
            <person name="Kautmanova I."/>
            <person name="Kiss B."/>
            <person name="Kocsube S."/>
            <person name="Kotiranta H."/>
            <person name="LaButti K.M."/>
            <person name="Lechner B.E."/>
            <person name="Liimatainen K."/>
            <person name="Lipzen A."/>
            <person name="Lukacs Z."/>
            <person name="Mihaltcheva S."/>
            <person name="Morgado L.N."/>
            <person name="Niskanen T."/>
            <person name="Noordeloos M.E."/>
            <person name="Ohm R.A."/>
            <person name="Ortiz-Santana B."/>
            <person name="Ovrebo C."/>
            <person name="Racz N."/>
            <person name="Riley R."/>
            <person name="Savchenko A."/>
            <person name="Shiryaev A."/>
            <person name="Soop K."/>
            <person name="Spirin V."/>
            <person name="Szebenyi C."/>
            <person name="Tomsovsky M."/>
            <person name="Tulloss R.E."/>
            <person name="Uehling J."/>
            <person name="Grigoriev I.V."/>
            <person name="Vagvolgyi C."/>
            <person name="Papp T."/>
            <person name="Martin F.M."/>
            <person name="Miettinen O."/>
            <person name="Hibbett D.S."/>
            <person name="Nagy L.G."/>
        </authorList>
    </citation>
    <scope>NUCLEOTIDE SEQUENCE [LARGE SCALE GENOMIC DNA]</scope>
    <source>
        <strain evidence="1 2">CBS 166.37</strain>
    </source>
</reference>
<dbReference type="EMBL" id="ML213595">
    <property type="protein sequence ID" value="TFK41022.1"/>
    <property type="molecule type" value="Genomic_DNA"/>
</dbReference>
<sequence length="308" mass="34662">MITAASQLPEIWERMPKFIASTAQSPAARRLALYLLHAIYIMGPQLGNRNSFSNPIFLDELFGSLYSTIEHSSSRPILFDQDRLTCAIFIALLAGCHLAFTVSSSEPDPLRLRPQRANLLLGYISDVMQRNRYTLSSILPIETLDFPQFILLKWGNVIAWAWSVWADPNLYDAELIVHMTITWMYHIDKDASLGISECLEYNLKQDVASAKIAFLHVLQHIAVSLCRLHDGGITMSSVLMIILSRSCSTILFLSKWDAQRHIEAEDNWTIDLGKCMLLLSCVLCESEAELDGESAISPFNTLSHSNNQ</sequence>